<comment type="similarity">
    <text evidence="5">Belongs to the protein kinase superfamily.</text>
</comment>
<dbReference type="InterPro" id="IPR008271">
    <property type="entry name" value="Ser/Thr_kinase_AS"/>
</dbReference>
<dbReference type="Pfam" id="PF00069">
    <property type="entry name" value="Pkinase"/>
    <property type="match status" value="1"/>
</dbReference>
<dbReference type="InterPro" id="IPR011009">
    <property type="entry name" value="Kinase-like_dom_sf"/>
</dbReference>
<dbReference type="Proteomes" id="UP000823399">
    <property type="component" value="Unassembled WGS sequence"/>
</dbReference>
<keyword evidence="7" id="KW-0418">Kinase</keyword>
<keyword evidence="7" id="KW-0808">Transferase</keyword>
<dbReference type="OrthoDB" id="5979581at2759"/>
<gene>
    <name evidence="7" type="ORF">F5147DRAFT_742175</name>
</gene>
<feature type="binding site" evidence="4">
    <location>
        <position position="53"/>
    </location>
    <ligand>
        <name>ATP</name>
        <dbReference type="ChEBI" id="CHEBI:30616"/>
    </ligand>
</feature>
<dbReference type="EC" id="2.7.11.1" evidence="1"/>
<dbReference type="AlphaFoldDB" id="A0A9P7JZS8"/>
<dbReference type="InterPro" id="IPR000719">
    <property type="entry name" value="Prot_kinase_dom"/>
</dbReference>
<dbReference type="InterPro" id="IPR017441">
    <property type="entry name" value="Protein_kinase_ATP_BS"/>
</dbReference>
<evidence type="ECO:0000256" key="5">
    <source>
        <dbReference type="RuleBase" id="RU000304"/>
    </source>
</evidence>
<dbReference type="GO" id="GO:0004674">
    <property type="term" value="F:protein serine/threonine kinase activity"/>
    <property type="evidence" value="ECO:0007669"/>
    <property type="project" value="UniProtKB-KW"/>
</dbReference>
<keyword evidence="2 4" id="KW-0547">Nucleotide-binding</keyword>
<dbReference type="CDD" id="cd14016">
    <property type="entry name" value="STKc_CK1"/>
    <property type="match status" value="1"/>
</dbReference>
<evidence type="ECO:0000313" key="8">
    <source>
        <dbReference type="Proteomes" id="UP000823399"/>
    </source>
</evidence>
<dbReference type="PROSITE" id="PS50011">
    <property type="entry name" value="PROTEIN_KINASE_DOM"/>
    <property type="match status" value="1"/>
</dbReference>
<reference evidence="7" key="1">
    <citation type="journal article" date="2020" name="New Phytol.">
        <title>Comparative genomics reveals dynamic genome evolution in host specialist ectomycorrhizal fungi.</title>
        <authorList>
            <person name="Lofgren L.A."/>
            <person name="Nguyen N.H."/>
            <person name="Vilgalys R."/>
            <person name="Ruytinx J."/>
            <person name="Liao H.L."/>
            <person name="Branco S."/>
            <person name="Kuo A."/>
            <person name="LaButti K."/>
            <person name="Lipzen A."/>
            <person name="Andreopoulos W."/>
            <person name="Pangilinan J."/>
            <person name="Riley R."/>
            <person name="Hundley H."/>
            <person name="Na H."/>
            <person name="Barry K."/>
            <person name="Grigoriev I.V."/>
            <person name="Stajich J.E."/>
            <person name="Kennedy P.G."/>
        </authorList>
    </citation>
    <scope>NUCLEOTIDE SEQUENCE</scope>
    <source>
        <strain evidence="7">FC423</strain>
    </source>
</reference>
<dbReference type="PROSITE" id="PS00107">
    <property type="entry name" value="PROTEIN_KINASE_ATP"/>
    <property type="match status" value="1"/>
</dbReference>
<dbReference type="GO" id="GO:0005524">
    <property type="term" value="F:ATP binding"/>
    <property type="evidence" value="ECO:0007669"/>
    <property type="project" value="UniProtKB-UniRule"/>
</dbReference>
<dbReference type="EMBL" id="JABBWM010000003">
    <property type="protein sequence ID" value="KAG2118657.1"/>
    <property type="molecule type" value="Genomic_DNA"/>
</dbReference>
<keyword evidence="8" id="KW-1185">Reference proteome</keyword>
<dbReference type="RefSeq" id="XP_041298766.1">
    <property type="nucleotide sequence ID" value="XM_041439534.1"/>
</dbReference>
<feature type="domain" description="Protein kinase" evidence="6">
    <location>
        <begin position="24"/>
        <end position="290"/>
    </location>
</feature>
<dbReference type="InterPro" id="IPR050235">
    <property type="entry name" value="CK1_Ser-Thr_kinase"/>
</dbReference>
<evidence type="ECO:0000256" key="1">
    <source>
        <dbReference type="ARBA" id="ARBA00012513"/>
    </source>
</evidence>
<dbReference type="PROSITE" id="PS00108">
    <property type="entry name" value="PROTEIN_KINASE_ST"/>
    <property type="match status" value="1"/>
</dbReference>
<dbReference type="GeneID" id="64701793"/>
<keyword evidence="3 4" id="KW-0067">ATP-binding</keyword>
<comment type="caution">
    <text evidence="7">The sequence shown here is derived from an EMBL/GenBank/DDBJ whole genome shotgun (WGS) entry which is preliminary data.</text>
</comment>
<protein>
    <recommendedName>
        <fullName evidence="1">non-specific serine/threonine protein kinase</fullName>
        <ecNumber evidence="1">2.7.11.1</ecNumber>
    </recommendedName>
</protein>
<accession>A0A9P7JZS8</accession>
<dbReference type="Gene3D" id="1.10.510.10">
    <property type="entry name" value="Transferase(Phosphotransferase) domain 1"/>
    <property type="match status" value="1"/>
</dbReference>
<sequence length="338" mass="38568">MDETPVYPQRRMRSAFRDRDYPRFRLEDILGSGSYAVVYHAQNFLNDDLVAIKLEPLTSHPSSVEREYNILKRLEDGVGIPRAIWFGRESTYHALALELLGPSLHDLFKAHNRKFSLHTVVNLGDQLLSRLEHIHSYNYIHSDIKPQNVLLGLGDLSQTLFVVDFGITKKYWNAATETHIPFRQGRRLTGTPAFASINNHLGLEPGCRDNLESLSYMLIYFIHGSLPWLTSSHEKLSSSDILERKVDTTIAVLCDGVPSEFANLLVYSRSLSFSEDPDYDYLRSLLHGLHTTETCFLDFIQPNDPIIHSPTSNTSESMSALLQSFAAWCFPQTWHNKQ</sequence>
<evidence type="ECO:0000256" key="4">
    <source>
        <dbReference type="PROSITE-ProRule" id="PRU10141"/>
    </source>
</evidence>
<keyword evidence="5" id="KW-0723">Serine/threonine-protein kinase</keyword>
<evidence type="ECO:0000256" key="2">
    <source>
        <dbReference type="ARBA" id="ARBA00022741"/>
    </source>
</evidence>
<dbReference type="PANTHER" id="PTHR11909">
    <property type="entry name" value="CASEIN KINASE-RELATED"/>
    <property type="match status" value="1"/>
</dbReference>
<proteinExistence type="inferred from homology"/>
<name>A0A9P7JZS8_9AGAM</name>
<evidence type="ECO:0000313" key="7">
    <source>
        <dbReference type="EMBL" id="KAG2118657.1"/>
    </source>
</evidence>
<evidence type="ECO:0000259" key="6">
    <source>
        <dbReference type="PROSITE" id="PS50011"/>
    </source>
</evidence>
<dbReference type="SMART" id="SM00220">
    <property type="entry name" value="S_TKc"/>
    <property type="match status" value="1"/>
</dbReference>
<organism evidence="7 8">
    <name type="scientific">Suillus discolor</name>
    <dbReference type="NCBI Taxonomy" id="1912936"/>
    <lineage>
        <taxon>Eukaryota</taxon>
        <taxon>Fungi</taxon>
        <taxon>Dikarya</taxon>
        <taxon>Basidiomycota</taxon>
        <taxon>Agaricomycotina</taxon>
        <taxon>Agaricomycetes</taxon>
        <taxon>Agaricomycetidae</taxon>
        <taxon>Boletales</taxon>
        <taxon>Suillineae</taxon>
        <taxon>Suillaceae</taxon>
        <taxon>Suillus</taxon>
    </lineage>
</organism>
<evidence type="ECO:0000256" key="3">
    <source>
        <dbReference type="ARBA" id="ARBA00022840"/>
    </source>
</evidence>
<dbReference type="SUPFAM" id="SSF56112">
    <property type="entry name" value="Protein kinase-like (PK-like)"/>
    <property type="match status" value="1"/>
</dbReference>